<evidence type="ECO:0000313" key="7">
    <source>
        <dbReference type="EMBL" id="SIS92970.1"/>
    </source>
</evidence>
<dbReference type="CDD" id="cd01658">
    <property type="entry name" value="Ribosomal_L30"/>
    <property type="match status" value="1"/>
</dbReference>
<dbReference type="AlphaFoldDB" id="A0AA45W5D4"/>
<sequence length="64" mass="7119">MAKKKTIVVKQIGSPIRRPVSQRATLKGLGLNKMNRTRELEDTPAVRGMVAKIPHLVTIVEERG</sequence>
<accession>A0AA45W5D4</accession>
<keyword evidence="10" id="KW-1185">Reference proteome</keyword>
<dbReference type="PIRSF" id="PIRSF002211">
    <property type="entry name" value="Ribosomal_L30_bac-type"/>
    <property type="match status" value="1"/>
</dbReference>
<keyword evidence="3 5" id="KW-0689">Ribosomal protein</keyword>
<dbReference type="Proteomes" id="UP001215549">
    <property type="component" value="Chromosome"/>
</dbReference>
<reference evidence="7 9" key="1">
    <citation type="submission" date="2017-01" db="EMBL/GenBank/DDBJ databases">
        <authorList>
            <person name="Varghese N."/>
            <person name="Submissions S."/>
        </authorList>
    </citation>
    <scope>NUCLEOTIDE SEQUENCE [LARGE SCALE GENOMIC DNA]</scope>
    <source>
        <strain evidence="7 9">DSM 18447</strain>
    </source>
</reference>
<comment type="similarity">
    <text evidence="1 5">Belongs to the universal ribosomal protein uL30 family.</text>
</comment>
<evidence type="ECO:0000256" key="1">
    <source>
        <dbReference type="ARBA" id="ARBA00007594"/>
    </source>
</evidence>
<evidence type="ECO:0000256" key="5">
    <source>
        <dbReference type="HAMAP-Rule" id="MF_01371"/>
    </source>
</evidence>
<dbReference type="GO" id="GO:0003735">
    <property type="term" value="F:structural constituent of ribosome"/>
    <property type="evidence" value="ECO:0007669"/>
    <property type="project" value="InterPro"/>
</dbReference>
<dbReference type="HAMAP" id="MF_01371_B">
    <property type="entry name" value="Ribosomal_uL30_B"/>
    <property type="match status" value="1"/>
</dbReference>
<dbReference type="Proteomes" id="UP000186216">
    <property type="component" value="Unassembled WGS sequence"/>
</dbReference>
<proteinExistence type="inferred from homology"/>
<dbReference type="PANTHER" id="PTHR15892">
    <property type="entry name" value="MITOCHONDRIAL RIBOSOMAL PROTEIN L30"/>
    <property type="match status" value="1"/>
</dbReference>
<dbReference type="PANTHER" id="PTHR15892:SF2">
    <property type="entry name" value="LARGE RIBOSOMAL SUBUNIT PROTEIN UL30M"/>
    <property type="match status" value="1"/>
</dbReference>
<keyword evidence="4 5" id="KW-0687">Ribonucleoprotein</keyword>
<dbReference type="InterPro" id="IPR016082">
    <property type="entry name" value="Ribosomal_uL30_ferredoxin-like"/>
</dbReference>
<protein>
    <recommendedName>
        <fullName evidence="5">Large ribosomal subunit protein uL30</fullName>
    </recommendedName>
</protein>
<dbReference type="SUPFAM" id="SSF55129">
    <property type="entry name" value="Ribosomal protein L30p/L7e"/>
    <property type="match status" value="1"/>
</dbReference>
<dbReference type="EMBL" id="FTOU01000009">
    <property type="protein sequence ID" value="SIS92970.1"/>
    <property type="molecule type" value="Genomic_DNA"/>
</dbReference>
<evidence type="ECO:0000256" key="3">
    <source>
        <dbReference type="ARBA" id="ARBA00022980"/>
    </source>
</evidence>
<organism evidence="7 9">
    <name type="scientific">Paracoccus saliphilus</name>
    <dbReference type="NCBI Taxonomy" id="405559"/>
    <lineage>
        <taxon>Bacteria</taxon>
        <taxon>Pseudomonadati</taxon>
        <taxon>Pseudomonadota</taxon>
        <taxon>Alphaproteobacteria</taxon>
        <taxon>Rhodobacterales</taxon>
        <taxon>Paracoccaceae</taxon>
        <taxon>Paracoccus</taxon>
    </lineage>
</organism>
<dbReference type="InterPro" id="IPR005996">
    <property type="entry name" value="Ribosomal_uL30_bac-type"/>
</dbReference>
<gene>
    <name evidence="5 8" type="primary">rpmD</name>
    <name evidence="8" type="ORF">JHX88_15480</name>
    <name evidence="7" type="ORF">SAMN05421772_10945</name>
</gene>
<dbReference type="GO" id="GO:0022625">
    <property type="term" value="C:cytosolic large ribosomal subunit"/>
    <property type="evidence" value="ECO:0007669"/>
    <property type="project" value="TreeGrafter"/>
</dbReference>
<evidence type="ECO:0000313" key="8">
    <source>
        <dbReference type="EMBL" id="WCR02277.1"/>
    </source>
</evidence>
<name>A0AA45W5D4_9RHOB</name>
<evidence type="ECO:0000313" key="9">
    <source>
        <dbReference type="Proteomes" id="UP000186216"/>
    </source>
</evidence>
<evidence type="ECO:0000259" key="6">
    <source>
        <dbReference type="Pfam" id="PF00327"/>
    </source>
</evidence>
<dbReference type="InterPro" id="IPR036919">
    <property type="entry name" value="Ribo_uL30_ferredoxin-like_sf"/>
</dbReference>
<evidence type="ECO:0000256" key="4">
    <source>
        <dbReference type="ARBA" id="ARBA00023274"/>
    </source>
</evidence>
<dbReference type="NCBIfam" id="TIGR01308">
    <property type="entry name" value="rpmD_bact"/>
    <property type="match status" value="1"/>
</dbReference>
<reference evidence="8 10" key="2">
    <citation type="submission" date="2021-01" db="EMBL/GenBank/DDBJ databases">
        <title>Biogeographic distribution of Paracoccus.</title>
        <authorList>
            <person name="Hollensteiner J."/>
            <person name="Leineberger J."/>
            <person name="Brinkhoff T."/>
            <person name="Daniel R."/>
        </authorList>
    </citation>
    <scope>NUCLEOTIDE SEQUENCE [LARGE SCALE GENOMIC DNA]</scope>
    <source>
        <strain evidence="8 10">DSM 18447</strain>
    </source>
</reference>
<dbReference type="EMBL" id="CP067140">
    <property type="protein sequence ID" value="WCR02277.1"/>
    <property type="molecule type" value="Genomic_DNA"/>
</dbReference>
<dbReference type="Pfam" id="PF00327">
    <property type="entry name" value="Ribosomal_L30"/>
    <property type="match status" value="1"/>
</dbReference>
<dbReference type="RefSeq" id="WP_076526670.1">
    <property type="nucleotide sequence ID" value="NZ_CP067140.1"/>
</dbReference>
<feature type="domain" description="Large ribosomal subunit protein uL30-like ferredoxin-like fold" evidence="6">
    <location>
        <begin position="8"/>
        <end position="57"/>
    </location>
</feature>
<comment type="subunit">
    <text evidence="2 5">Part of the 50S ribosomal subunit.</text>
</comment>
<evidence type="ECO:0000256" key="2">
    <source>
        <dbReference type="ARBA" id="ARBA00011838"/>
    </source>
</evidence>
<dbReference type="Gene3D" id="3.30.1390.20">
    <property type="entry name" value="Ribosomal protein L30, ferredoxin-like fold domain"/>
    <property type="match status" value="1"/>
</dbReference>
<dbReference type="GO" id="GO:0006412">
    <property type="term" value="P:translation"/>
    <property type="evidence" value="ECO:0007669"/>
    <property type="project" value="UniProtKB-UniRule"/>
</dbReference>
<evidence type="ECO:0000313" key="10">
    <source>
        <dbReference type="Proteomes" id="UP001215549"/>
    </source>
</evidence>